<evidence type="ECO:0000256" key="2">
    <source>
        <dbReference type="ARBA" id="ARBA00022457"/>
    </source>
</evidence>
<evidence type="ECO:0000313" key="8">
    <source>
        <dbReference type="Proteomes" id="UP000198806"/>
    </source>
</evidence>
<dbReference type="GO" id="GO:0042276">
    <property type="term" value="P:error-prone translesion synthesis"/>
    <property type="evidence" value="ECO:0007669"/>
    <property type="project" value="TreeGrafter"/>
</dbReference>
<dbReference type="InterPro" id="IPR001126">
    <property type="entry name" value="UmuC"/>
</dbReference>
<dbReference type="PROSITE" id="PS50173">
    <property type="entry name" value="UMUC"/>
    <property type="match status" value="1"/>
</dbReference>
<dbReference type="OrthoDB" id="9808813at2"/>
<dbReference type="Pfam" id="PF00817">
    <property type="entry name" value="IMS"/>
    <property type="match status" value="1"/>
</dbReference>
<dbReference type="Gene3D" id="1.10.150.20">
    <property type="entry name" value="5' to 3' exonuclease, C-terminal subdomain"/>
    <property type="match status" value="1"/>
</dbReference>
<protein>
    <submittedName>
        <fullName evidence="7">DNA polymerase V</fullName>
    </submittedName>
</protein>
<dbReference type="GO" id="GO:0003887">
    <property type="term" value="F:DNA-directed DNA polymerase activity"/>
    <property type="evidence" value="ECO:0007669"/>
    <property type="project" value="UniProtKB-KW"/>
</dbReference>
<dbReference type="InterPro" id="IPR043128">
    <property type="entry name" value="Rev_trsase/Diguanyl_cyclase"/>
</dbReference>
<keyword evidence="8" id="KW-1185">Reference proteome</keyword>
<dbReference type="GO" id="GO:0006281">
    <property type="term" value="P:DNA repair"/>
    <property type="evidence" value="ECO:0007669"/>
    <property type="project" value="InterPro"/>
</dbReference>
<accession>A0A1I5J052</accession>
<dbReference type="GO" id="GO:0005829">
    <property type="term" value="C:cytosol"/>
    <property type="evidence" value="ECO:0007669"/>
    <property type="project" value="TreeGrafter"/>
</dbReference>
<evidence type="ECO:0000256" key="5">
    <source>
        <dbReference type="ARBA" id="ARBA00022932"/>
    </source>
</evidence>
<evidence type="ECO:0000313" key="7">
    <source>
        <dbReference type="EMBL" id="SFO65816.1"/>
    </source>
</evidence>
<keyword evidence="4" id="KW-0227">DNA damage</keyword>
<keyword evidence="5" id="KW-0239">DNA-directed DNA polymerase</keyword>
<comment type="similarity">
    <text evidence="1">Belongs to the DNA polymerase type-Y family.</text>
</comment>
<dbReference type="Pfam" id="PF11799">
    <property type="entry name" value="IMS_C"/>
    <property type="match status" value="1"/>
</dbReference>
<proteinExistence type="inferred from homology"/>
<organism evidence="7 8">
    <name type="scientific">Anaerocolumna aminovalerica</name>
    <dbReference type="NCBI Taxonomy" id="1527"/>
    <lineage>
        <taxon>Bacteria</taxon>
        <taxon>Bacillati</taxon>
        <taxon>Bacillota</taxon>
        <taxon>Clostridia</taxon>
        <taxon>Lachnospirales</taxon>
        <taxon>Lachnospiraceae</taxon>
        <taxon>Anaerocolumna</taxon>
    </lineage>
</organism>
<dbReference type="PANTHER" id="PTHR11076">
    <property type="entry name" value="DNA REPAIR POLYMERASE UMUC / TRANSFERASE FAMILY MEMBER"/>
    <property type="match status" value="1"/>
</dbReference>
<keyword evidence="5" id="KW-0808">Transferase</keyword>
<keyword evidence="2" id="KW-0515">Mutator protein</keyword>
<gene>
    <name evidence="7" type="ORF">SAMN04489757_15814</name>
</gene>
<evidence type="ECO:0000259" key="6">
    <source>
        <dbReference type="PROSITE" id="PS50173"/>
    </source>
</evidence>
<dbReference type="PANTHER" id="PTHR11076:SF35">
    <property type="entry name" value="DNA REPAIR PROTEIN HOMOLOG YOBH"/>
    <property type="match status" value="1"/>
</dbReference>
<dbReference type="InterPro" id="IPR050116">
    <property type="entry name" value="DNA_polymerase-Y"/>
</dbReference>
<dbReference type="GO" id="GO:0003684">
    <property type="term" value="F:damaged DNA binding"/>
    <property type="evidence" value="ECO:0007669"/>
    <property type="project" value="InterPro"/>
</dbReference>
<dbReference type="EMBL" id="FOWD01000058">
    <property type="protein sequence ID" value="SFO65816.1"/>
    <property type="molecule type" value="Genomic_DNA"/>
</dbReference>
<dbReference type="SUPFAM" id="SSF56672">
    <property type="entry name" value="DNA/RNA polymerases"/>
    <property type="match status" value="1"/>
</dbReference>
<dbReference type="Gene3D" id="3.30.70.270">
    <property type="match status" value="1"/>
</dbReference>
<reference evidence="7 8" key="1">
    <citation type="submission" date="2016-10" db="EMBL/GenBank/DDBJ databases">
        <authorList>
            <person name="de Groot N.N."/>
        </authorList>
    </citation>
    <scope>NUCLEOTIDE SEQUENCE [LARGE SCALE GENOMIC DNA]</scope>
    <source>
        <strain evidence="7 8">DSM 1283</strain>
    </source>
</reference>
<dbReference type="AlphaFoldDB" id="A0A1I5J052"/>
<keyword evidence="3" id="KW-0548">Nucleotidyltransferase</keyword>
<evidence type="ECO:0000256" key="4">
    <source>
        <dbReference type="ARBA" id="ARBA00022763"/>
    </source>
</evidence>
<feature type="domain" description="UmuC" evidence="6">
    <location>
        <begin position="6"/>
        <end position="234"/>
    </location>
</feature>
<dbReference type="GO" id="GO:0009432">
    <property type="term" value="P:SOS response"/>
    <property type="evidence" value="ECO:0007669"/>
    <property type="project" value="TreeGrafter"/>
</dbReference>
<sequence>MKNRTYFAIDLKSFYASVECMERGLDPLTTNLVVADASRTEKTICLAVSPSLRAYGIPGRARLFEVVQKVREVNAARLHKAPGQAFSGVSFSDTELKSSPGISLDYIIAPPRMAYYIEYSTKIYNIYLKYIAPEDIHVYSIDEVFIDATDYLNTYNLSARELATKIILDIVKTTGITASAGIGTNLYLCKIAMDIQAKRIPVDQNGVQIAELDEMSYRRLLWSHQPLTDFWRVGKGYAKKLEGQGLFTMGDIARCSLGKPTDYYNEDLLYKLFGINAELLIDHAWGWEPCTIADIKAYKPSTNSIGSGQVLQCVYTYDKTKLIVREMTDLLVLDLVDKRLVTDQLVLTVGYDIENLTNPKIKKSYQGEITIDHYGRAVPKSAHGTTNLGGHTSSTQQILNAVTELFERIVDKNLLVRRVNITANHVVDEATVQKMDNFEQLDLFTDYVAEQAKKEEEEAELVREKKMQKAMLEIKKKYGKNAVLKGMNLEEGATTVDRNKQIGGHKA</sequence>
<dbReference type="InterPro" id="IPR043502">
    <property type="entry name" value="DNA/RNA_pol_sf"/>
</dbReference>
<name>A0A1I5J052_9FIRM</name>
<evidence type="ECO:0000256" key="1">
    <source>
        <dbReference type="ARBA" id="ARBA00010945"/>
    </source>
</evidence>
<evidence type="ECO:0000256" key="3">
    <source>
        <dbReference type="ARBA" id="ARBA00022695"/>
    </source>
</evidence>
<dbReference type="RefSeq" id="WP_091689100.1">
    <property type="nucleotide sequence ID" value="NZ_BAABFM010000059.1"/>
</dbReference>
<dbReference type="STRING" id="1527.SAMN04489757_15814"/>
<dbReference type="Proteomes" id="UP000198806">
    <property type="component" value="Unassembled WGS sequence"/>
</dbReference>
<dbReference type="InterPro" id="IPR017961">
    <property type="entry name" value="DNA_pol_Y-fam_little_finger"/>
</dbReference>
<dbReference type="Gene3D" id="3.40.1170.60">
    <property type="match status" value="1"/>
</dbReference>